<feature type="binding site" evidence="11">
    <location>
        <position position="296"/>
    </location>
    <ligand>
        <name>Zn(2+)</name>
        <dbReference type="ChEBI" id="CHEBI:29105"/>
        <label>2</label>
        <note>catalytic</note>
    </ligand>
</feature>
<evidence type="ECO:0000313" key="16">
    <source>
        <dbReference type="EMBL" id="KAK1362145.1"/>
    </source>
</evidence>
<keyword evidence="3 11" id="KW-0479">Metal-binding</keyword>
<feature type="binding site" evidence="11">
    <location>
        <position position="245"/>
    </location>
    <ligand>
        <name>Ca(2+)</name>
        <dbReference type="ChEBI" id="CHEBI:29108"/>
        <label>3</label>
    </ligand>
</feature>
<feature type="binding site" evidence="11">
    <location>
        <position position="252"/>
    </location>
    <ligand>
        <name>Zn(2+)</name>
        <dbReference type="ChEBI" id="CHEBI:29105"/>
        <label>1</label>
    </ligand>
</feature>
<feature type="short sequence motif" description="Cysteine switch" evidence="12">
    <location>
        <begin position="123"/>
        <end position="165"/>
    </location>
</feature>
<keyword evidence="2" id="KW-0645">Protease</keyword>
<dbReference type="InterPro" id="IPR006026">
    <property type="entry name" value="Peptidase_Metallo"/>
</dbReference>
<name>A0AAD8M4V0_9APIA</name>
<reference evidence="16" key="1">
    <citation type="submission" date="2023-02" db="EMBL/GenBank/DDBJ databases">
        <title>Genome of toxic invasive species Heracleum sosnowskyi carries increased number of genes despite the absence of recent whole-genome duplications.</title>
        <authorList>
            <person name="Schelkunov M."/>
            <person name="Shtratnikova V."/>
            <person name="Makarenko M."/>
            <person name="Klepikova A."/>
            <person name="Omelchenko D."/>
            <person name="Novikova G."/>
            <person name="Obukhova E."/>
            <person name="Bogdanov V."/>
            <person name="Penin A."/>
            <person name="Logacheva M."/>
        </authorList>
    </citation>
    <scope>NUCLEOTIDE SEQUENCE</scope>
    <source>
        <strain evidence="16">Hsosn_3</strain>
        <tissue evidence="16">Leaf</tissue>
    </source>
</reference>
<evidence type="ECO:0000256" key="4">
    <source>
        <dbReference type="ARBA" id="ARBA00022729"/>
    </source>
</evidence>
<feature type="compositionally biased region" description="Polar residues" evidence="13">
    <location>
        <begin position="339"/>
        <end position="349"/>
    </location>
</feature>
<proteinExistence type="inferred from homology"/>
<evidence type="ECO:0000256" key="6">
    <source>
        <dbReference type="ARBA" id="ARBA00022833"/>
    </source>
</evidence>
<keyword evidence="7" id="KW-0482">Metalloprotease</keyword>
<organism evidence="16 17">
    <name type="scientific">Heracleum sosnowskyi</name>
    <dbReference type="NCBI Taxonomy" id="360622"/>
    <lineage>
        <taxon>Eukaryota</taxon>
        <taxon>Viridiplantae</taxon>
        <taxon>Streptophyta</taxon>
        <taxon>Embryophyta</taxon>
        <taxon>Tracheophyta</taxon>
        <taxon>Spermatophyta</taxon>
        <taxon>Magnoliopsida</taxon>
        <taxon>eudicotyledons</taxon>
        <taxon>Gunneridae</taxon>
        <taxon>Pentapetalae</taxon>
        <taxon>asterids</taxon>
        <taxon>campanulids</taxon>
        <taxon>Apiales</taxon>
        <taxon>Apiaceae</taxon>
        <taxon>Apioideae</taxon>
        <taxon>apioid superclade</taxon>
        <taxon>Tordylieae</taxon>
        <taxon>Tordyliinae</taxon>
        <taxon>Heracleum</taxon>
    </lineage>
</organism>
<feature type="binding site" description="in inhibited form" evidence="11">
    <location>
        <position position="125"/>
    </location>
    <ligand>
        <name>Zn(2+)</name>
        <dbReference type="ChEBI" id="CHEBI:29105"/>
        <label>2</label>
        <note>catalytic</note>
    </ligand>
</feature>
<evidence type="ECO:0000313" key="17">
    <source>
        <dbReference type="Proteomes" id="UP001237642"/>
    </source>
</evidence>
<comment type="cofactor">
    <cofactor evidence="11">
        <name>Ca(2+)</name>
        <dbReference type="ChEBI" id="CHEBI:29108"/>
    </cofactor>
    <text evidence="11">Can bind about 5 Ca(2+) ions per subunit.</text>
</comment>
<feature type="binding site" evidence="11">
    <location>
        <position position="227"/>
    </location>
    <ligand>
        <name>Ca(2+)</name>
        <dbReference type="ChEBI" id="CHEBI:29108"/>
        <label>2</label>
    </ligand>
</feature>
<evidence type="ECO:0000256" key="12">
    <source>
        <dbReference type="PIRSR" id="PIRSR621190-5"/>
    </source>
</evidence>
<dbReference type="GO" id="GO:0030574">
    <property type="term" value="P:collagen catabolic process"/>
    <property type="evidence" value="ECO:0007669"/>
    <property type="project" value="TreeGrafter"/>
</dbReference>
<accession>A0AAD8M4V0</accession>
<feature type="binding site" evidence="11">
    <location>
        <position position="302"/>
    </location>
    <ligand>
        <name>Zn(2+)</name>
        <dbReference type="ChEBI" id="CHEBI:29105"/>
        <label>2</label>
        <note>catalytic</note>
    </ligand>
</feature>
<dbReference type="InterPro" id="IPR021190">
    <property type="entry name" value="Pept_M10A"/>
</dbReference>
<protein>
    <submittedName>
        <fullName evidence="16">Metalloendoproteinase 2-MMP</fullName>
    </submittedName>
</protein>
<dbReference type="CDD" id="cd04278">
    <property type="entry name" value="ZnMc_MMP"/>
    <property type="match status" value="1"/>
</dbReference>
<evidence type="ECO:0000259" key="15">
    <source>
        <dbReference type="SMART" id="SM00235"/>
    </source>
</evidence>
<dbReference type="InterPro" id="IPR001818">
    <property type="entry name" value="Pept_M10_metallopeptidase"/>
</dbReference>
<feature type="region of interest" description="Disordered" evidence="13">
    <location>
        <begin position="335"/>
        <end position="411"/>
    </location>
</feature>
<dbReference type="PANTHER" id="PTHR10201:SF272">
    <property type="entry name" value="METALLOENDOPROTEINASE 5-MMP"/>
    <property type="match status" value="1"/>
</dbReference>
<dbReference type="InterPro" id="IPR033739">
    <property type="entry name" value="M10A_MMP"/>
</dbReference>
<dbReference type="EMBL" id="JAUIZM010000010">
    <property type="protein sequence ID" value="KAK1362145.1"/>
    <property type="molecule type" value="Genomic_DNA"/>
</dbReference>
<dbReference type="SMART" id="SM00235">
    <property type="entry name" value="ZnMc"/>
    <property type="match status" value="1"/>
</dbReference>
<dbReference type="PANTHER" id="PTHR10201">
    <property type="entry name" value="MATRIX METALLOPROTEINASE"/>
    <property type="match status" value="1"/>
</dbReference>
<evidence type="ECO:0000256" key="8">
    <source>
        <dbReference type="ARBA" id="ARBA00023145"/>
    </source>
</evidence>
<comment type="caution">
    <text evidence="16">The sequence shown here is derived from an EMBL/GenBank/DDBJ whole genome shotgun (WGS) entry which is preliminary data.</text>
</comment>
<evidence type="ECO:0000256" key="11">
    <source>
        <dbReference type="PIRSR" id="PIRSR621190-2"/>
    </source>
</evidence>
<evidence type="ECO:0000256" key="10">
    <source>
        <dbReference type="PIRSR" id="PIRSR621190-1"/>
    </source>
</evidence>
<feature type="binding site" evidence="11">
    <location>
        <position position="244"/>
    </location>
    <ligand>
        <name>Ca(2+)</name>
        <dbReference type="ChEBI" id="CHEBI:29108"/>
        <label>3</label>
    </ligand>
</feature>
<keyword evidence="6 11" id="KW-0862">Zinc</keyword>
<keyword evidence="11" id="KW-0106">Calcium</keyword>
<comment type="similarity">
    <text evidence="1">Belongs to the peptidase M10A family. Matrix metalloproteinases (MMPs) subfamily.</text>
</comment>
<dbReference type="Pfam" id="PF01471">
    <property type="entry name" value="PG_binding_1"/>
    <property type="match status" value="1"/>
</dbReference>
<reference evidence="16" key="2">
    <citation type="submission" date="2023-05" db="EMBL/GenBank/DDBJ databases">
        <authorList>
            <person name="Schelkunov M.I."/>
        </authorList>
    </citation>
    <scope>NUCLEOTIDE SEQUENCE</scope>
    <source>
        <strain evidence="16">Hsosn_3</strain>
        <tissue evidence="16">Leaf</tissue>
    </source>
</reference>
<dbReference type="PRINTS" id="PR00138">
    <property type="entry name" value="MATRIXIN"/>
</dbReference>
<evidence type="ECO:0000256" key="5">
    <source>
        <dbReference type="ARBA" id="ARBA00022801"/>
    </source>
</evidence>
<feature type="binding site" evidence="11">
    <location>
        <position position="264"/>
    </location>
    <ligand>
        <name>Ca(2+)</name>
        <dbReference type="ChEBI" id="CHEBI:29108"/>
        <label>3</label>
    </ligand>
</feature>
<dbReference type="GO" id="GO:0031012">
    <property type="term" value="C:extracellular matrix"/>
    <property type="evidence" value="ECO:0007669"/>
    <property type="project" value="InterPro"/>
</dbReference>
<feature type="compositionally biased region" description="Acidic residues" evidence="13">
    <location>
        <begin position="371"/>
        <end position="400"/>
    </location>
</feature>
<feature type="chain" id="PRO_5042280240" evidence="14">
    <location>
        <begin position="24"/>
        <end position="411"/>
    </location>
</feature>
<keyword evidence="9" id="KW-0325">Glycoprotein</keyword>
<dbReference type="GO" id="GO:0030198">
    <property type="term" value="P:extracellular matrix organization"/>
    <property type="evidence" value="ECO:0007669"/>
    <property type="project" value="TreeGrafter"/>
</dbReference>
<feature type="binding site" evidence="11">
    <location>
        <position position="239"/>
    </location>
    <ligand>
        <name>Zn(2+)</name>
        <dbReference type="ChEBI" id="CHEBI:29105"/>
        <label>1</label>
    </ligand>
</feature>
<feature type="active site" evidence="10">
    <location>
        <position position="293"/>
    </location>
</feature>
<keyword evidence="4 14" id="KW-0732">Signal</keyword>
<evidence type="ECO:0000256" key="14">
    <source>
        <dbReference type="SAM" id="SignalP"/>
    </source>
</evidence>
<dbReference type="InterPro" id="IPR036365">
    <property type="entry name" value="PGBD-like_sf"/>
</dbReference>
<keyword evidence="17" id="KW-1185">Reference proteome</keyword>
<evidence type="ECO:0000256" key="2">
    <source>
        <dbReference type="ARBA" id="ARBA00022670"/>
    </source>
</evidence>
<evidence type="ECO:0000256" key="7">
    <source>
        <dbReference type="ARBA" id="ARBA00023049"/>
    </source>
</evidence>
<dbReference type="InterPro" id="IPR024079">
    <property type="entry name" value="MetalloPept_cat_dom_sf"/>
</dbReference>
<dbReference type="GO" id="GO:0008270">
    <property type="term" value="F:zinc ion binding"/>
    <property type="evidence" value="ECO:0007669"/>
    <property type="project" value="InterPro"/>
</dbReference>
<dbReference type="GO" id="GO:0004222">
    <property type="term" value="F:metalloendopeptidase activity"/>
    <property type="evidence" value="ECO:0007669"/>
    <property type="project" value="InterPro"/>
</dbReference>
<feature type="binding site" evidence="11">
    <location>
        <position position="262"/>
    </location>
    <ligand>
        <name>Zn(2+)</name>
        <dbReference type="ChEBI" id="CHEBI:29105"/>
        <label>1</label>
    </ligand>
</feature>
<feature type="binding site" evidence="11">
    <location>
        <position position="310"/>
    </location>
    <ligand>
        <name>Zn(2+)</name>
        <dbReference type="ChEBI" id="CHEBI:29105"/>
        <label>2</label>
        <note>catalytic</note>
    </ligand>
</feature>
<dbReference type="AlphaFoldDB" id="A0AAD8M4V0"/>
<feature type="binding site" evidence="11">
    <location>
        <position position="237"/>
    </location>
    <ligand>
        <name>Zn(2+)</name>
        <dbReference type="ChEBI" id="CHEBI:29105"/>
        <label>1</label>
    </ligand>
</feature>
<evidence type="ECO:0000256" key="3">
    <source>
        <dbReference type="ARBA" id="ARBA00022723"/>
    </source>
</evidence>
<sequence>MTNNISNPLLFFILILSLPSFFALPNLPSLPHFFPNISSIPHTNITAAWDSFQKLAGCHSGDKKPGLAKLKQYFQNFGYLNKSDFTDDFDNALESALKTYQRNFNLNSTGELDDVTLKQILQPRCGVADIVNGTTTMNSGKPQANSPAPSPGKSHVTTQMHLGVVAHYSFFPGSPRWSSKNNELTYAFLPQNQLDDSVKTVFATAFDRWSEVTPLTFIETPSYNKADIKIGFFSRDHGDGEPFDGILGTLGHAFSPPSGHLHLDGDENWVINGEILRSPAEDAVDLESVVVHEIGHLLGLGHSSDESAIMFPSISSGIRRVELAGDDIEGIQALYGSGPNYNGSPNPTLQERDTNEDIYDSIARGPGVSLEYDDDEEEEDSEDDDDMDDDDDEDESEEDDKEKQAAHNRLN</sequence>
<dbReference type="Pfam" id="PF00413">
    <property type="entry name" value="Peptidase_M10"/>
    <property type="match status" value="1"/>
</dbReference>
<gene>
    <name evidence="16" type="ORF">POM88_046619</name>
</gene>
<dbReference type="SUPFAM" id="SSF47090">
    <property type="entry name" value="PGBD-like"/>
    <property type="match status" value="1"/>
</dbReference>
<feature type="binding site" evidence="11">
    <location>
        <position position="292"/>
    </location>
    <ligand>
        <name>Zn(2+)</name>
        <dbReference type="ChEBI" id="CHEBI:29105"/>
        <label>2</label>
        <note>catalytic</note>
    </ligand>
</feature>
<keyword evidence="8" id="KW-0865">Zymogen</keyword>
<dbReference type="GO" id="GO:0006508">
    <property type="term" value="P:proteolysis"/>
    <property type="evidence" value="ECO:0007669"/>
    <property type="project" value="UniProtKB-KW"/>
</dbReference>
<dbReference type="SUPFAM" id="SSF55486">
    <property type="entry name" value="Metalloproteases ('zincins'), catalytic domain"/>
    <property type="match status" value="1"/>
</dbReference>
<evidence type="ECO:0000256" key="13">
    <source>
        <dbReference type="SAM" id="MobiDB-lite"/>
    </source>
</evidence>
<evidence type="ECO:0000256" key="9">
    <source>
        <dbReference type="ARBA" id="ARBA00023180"/>
    </source>
</evidence>
<dbReference type="FunFam" id="3.40.390.10:FF:000018">
    <property type="entry name" value="Metalloendoproteinase 1"/>
    <property type="match status" value="1"/>
</dbReference>
<feature type="binding site" evidence="11">
    <location>
        <position position="267"/>
    </location>
    <ligand>
        <name>Ca(2+)</name>
        <dbReference type="ChEBI" id="CHEBI:29108"/>
        <label>3</label>
    </ligand>
</feature>
<dbReference type="Gene3D" id="3.40.390.10">
    <property type="entry name" value="Collagenase (Catalytic Domain)"/>
    <property type="match status" value="1"/>
</dbReference>
<evidence type="ECO:0000256" key="1">
    <source>
        <dbReference type="ARBA" id="ARBA00009614"/>
    </source>
</evidence>
<dbReference type="Proteomes" id="UP001237642">
    <property type="component" value="Unassembled WGS sequence"/>
</dbReference>
<keyword evidence="5" id="KW-0378">Hydrolase</keyword>
<comment type="cofactor">
    <cofactor evidence="11">
        <name>Zn(2+)</name>
        <dbReference type="ChEBI" id="CHEBI:29105"/>
    </cofactor>
    <text evidence="11">Binds 2 Zn(2+) ions per subunit.</text>
</comment>
<feature type="binding site" evidence="11">
    <location>
        <position position="267"/>
    </location>
    <ligand>
        <name>Ca(2+)</name>
        <dbReference type="ChEBI" id="CHEBI:29108"/>
        <label>1</label>
    </ligand>
</feature>
<dbReference type="InterPro" id="IPR002477">
    <property type="entry name" value="Peptidoglycan-bd-like"/>
</dbReference>
<feature type="signal peptide" evidence="14">
    <location>
        <begin position="1"/>
        <end position="23"/>
    </location>
</feature>
<feature type="domain" description="Peptidase metallopeptidase" evidence="15">
    <location>
        <begin position="173"/>
        <end position="337"/>
    </location>
</feature>